<keyword evidence="12 17" id="KW-0456">Lyase</keyword>
<comment type="caution">
    <text evidence="17">The sequence shown here is derived from an EMBL/GenBank/DDBJ whole genome shotgun (WGS) entry which is preliminary data.</text>
</comment>
<dbReference type="InterPro" id="IPR013035">
    <property type="entry name" value="PEP_carboxykinase_C"/>
</dbReference>
<evidence type="ECO:0000256" key="14">
    <source>
        <dbReference type="SAM" id="MobiDB-lite"/>
    </source>
</evidence>
<dbReference type="NCBIfam" id="NF003253">
    <property type="entry name" value="PRK04210.1"/>
    <property type="match status" value="1"/>
</dbReference>
<evidence type="ECO:0000256" key="8">
    <source>
        <dbReference type="ARBA" id="ARBA00022741"/>
    </source>
</evidence>
<dbReference type="GO" id="GO:0033993">
    <property type="term" value="P:response to lipid"/>
    <property type="evidence" value="ECO:0007669"/>
    <property type="project" value="TreeGrafter"/>
</dbReference>
<dbReference type="EMBL" id="JAGQHR010000057">
    <property type="protein sequence ID" value="MCA9726694.1"/>
    <property type="molecule type" value="Genomic_DNA"/>
</dbReference>
<dbReference type="AlphaFoldDB" id="A0A956LWA8"/>
<proteinExistence type="inferred from homology"/>
<evidence type="ECO:0000256" key="11">
    <source>
        <dbReference type="ARBA" id="ARBA00023211"/>
    </source>
</evidence>
<evidence type="ECO:0000256" key="4">
    <source>
        <dbReference type="ARBA" id="ARBA00011245"/>
    </source>
</evidence>
<dbReference type="GO" id="GO:0030145">
    <property type="term" value="F:manganese ion binding"/>
    <property type="evidence" value="ECO:0007669"/>
    <property type="project" value="TreeGrafter"/>
</dbReference>
<dbReference type="EC" id="4.1.1.32" evidence="5"/>
<evidence type="ECO:0000313" key="17">
    <source>
        <dbReference type="EMBL" id="MCA9726694.1"/>
    </source>
</evidence>
<keyword evidence="9" id="KW-0210">Decarboxylase</keyword>
<dbReference type="InterPro" id="IPR018091">
    <property type="entry name" value="PEP_carboxykin_GTP_CS"/>
</dbReference>
<gene>
    <name evidence="17" type="ORF">KC729_03360</name>
</gene>
<dbReference type="GO" id="GO:0046327">
    <property type="term" value="P:glycerol biosynthetic process from pyruvate"/>
    <property type="evidence" value="ECO:0007669"/>
    <property type="project" value="TreeGrafter"/>
</dbReference>
<comment type="cofactor">
    <cofactor evidence="1">
        <name>Mn(2+)</name>
        <dbReference type="ChEBI" id="CHEBI:29035"/>
    </cofactor>
</comment>
<dbReference type="HAMAP" id="MF_00452">
    <property type="entry name" value="PEPCK_GTP"/>
    <property type="match status" value="1"/>
</dbReference>
<keyword evidence="8" id="KW-0547">Nucleotide-binding</keyword>
<comment type="pathway">
    <text evidence="2">Carbohydrate biosynthesis; gluconeogenesis.</text>
</comment>
<dbReference type="PANTHER" id="PTHR11561">
    <property type="entry name" value="PHOSPHOENOLPYRUVATE CARBOXYKINASE"/>
    <property type="match status" value="1"/>
</dbReference>
<organism evidence="17 18">
    <name type="scientific">Eiseniibacteriota bacterium</name>
    <dbReference type="NCBI Taxonomy" id="2212470"/>
    <lineage>
        <taxon>Bacteria</taxon>
        <taxon>Candidatus Eiseniibacteriota</taxon>
    </lineage>
</organism>
<dbReference type="GO" id="GO:0005829">
    <property type="term" value="C:cytosol"/>
    <property type="evidence" value="ECO:0007669"/>
    <property type="project" value="TreeGrafter"/>
</dbReference>
<evidence type="ECO:0000256" key="5">
    <source>
        <dbReference type="ARBA" id="ARBA00012306"/>
    </source>
</evidence>
<dbReference type="Pfam" id="PF17297">
    <property type="entry name" value="PEPCK_N"/>
    <property type="match status" value="1"/>
</dbReference>
<feature type="domain" description="Phosphoenolpyruvate carboxykinase C-terminal P-loop" evidence="15">
    <location>
        <begin position="220"/>
        <end position="457"/>
    </location>
</feature>
<evidence type="ECO:0000256" key="7">
    <source>
        <dbReference type="ARBA" id="ARBA00022723"/>
    </source>
</evidence>
<reference evidence="17" key="2">
    <citation type="journal article" date="2021" name="Microbiome">
        <title>Successional dynamics and alternative stable states in a saline activated sludge microbial community over 9 years.</title>
        <authorList>
            <person name="Wang Y."/>
            <person name="Ye J."/>
            <person name="Ju F."/>
            <person name="Liu L."/>
            <person name="Boyd J.A."/>
            <person name="Deng Y."/>
            <person name="Parks D.H."/>
            <person name="Jiang X."/>
            <person name="Yin X."/>
            <person name="Woodcroft B.J."/>
            <person name="Tyson G.W."/>
            <person name="Hugenholtz P."/>
            <person name="Polz M.F."/>
            <person name="Zhang T."/>
        </authorList>
    </citation>
    <scope>NUCLEOTIDE SEQUENCE</scope>
    <source>
        <strain evidence="17">HKST-UBA01</strain>
    </source>
</reference>
<feature type="non-terminal residue" evidence="17">
    <location>
        <position position="457"/>
    </location>
</feature>
<dbReference type="SUPFAM" id="SSF53795">
    <property type="entry name" value="PEP carboxykinase-like"/>
    <property type="match status" value="1"/>
</dbReference>
<dbReference type="PROSITE" id="PS00505">
    <property type="entry name" value="PEPCK_GTP"/>
    <property type="match status" value="1"/>
</dbReference>
<dbReference type="Proteomes" id="UP000697710">
    <property type="component" value="Unassembled WGS sequence"/>
</dbReference>
<dbReference type="SUPFAM" id="SSF68923">
    <property type="entry name" value="PEP carboxykinase N-terminal domain"/>
    <property type="match status" value="1"/>
</dbReference>
<keyword evidence="10" id="KW-0342">GTP-binding</keyword>
<evidence type="ECO:0000256" key="1">
    <source>
        <dbReference type="ARBA" id="ARBA00001936"/>
    </source>
</evidence>
<accession>A0A956LWA8</accession>
<dbReference type="GO" id="GO:0019543">
    <property type="term" value="P:propionate catabolic process"/>
    <property type="evidence" value="ECO:0007669"/>
    <property type="project" value="TreeGrafter"/>
</dbReference>
<dbReference type="Pfam" id="PF00821">
    <property type="entry name" value="PEPCK_GTP"/>
    <property type="match status" value="1"/>
</dbReference>
<keyword evidence="6" id="KW-0312">Gluconeogenesis</keyword>
<name>A0A956LWA8_UNCEI</name>
<feature type="region of interest" description="Disordered" evidence="14">
    <location>
        <begin position="330"/>
        <end position="363"/>
    </location>
</feature>
<dbReference type="GO" id="GO:0071333">
    <property type="term" value="P:cellular response to glucose stimulus"/>
    <property type="evidence" value="ECO:0007669"/>
    <property type="project" value="TreeGrafter"/>
</dbReference>
<dbReference type="PANTHER" id="PTHR11561:SF0">
    <property type="entry name" value="PHOSPHOENOLPYRUVATE CARBOXYKINASE [GTP]-RELATED"/>
    <property type="match status" value="1"/>
</dbReference>
<evidence type="ECO:0000256" key="6">
    <source>
        <dbReference type="ARBA" id="ARBA00022432"/>
    </source>
</evidence>
<dbReference type="GO" id="GO:0004613">
    <property type="term" value="F:phosphoenolpyruvate carboxykinase (GTP) activity"/>
    <property type="evidence" value="ECO:0007669"/>
    <property type="project" value="UniProtKB-EC"/>
</dbReference>
<comment type="similarity">
    <text evidence="3">Belongs to the phosphoenolpyruvate carboxykinase [GTP] family.</text>
</comment>
<dbReference type="GO" id="GO:0006094">
    <property type="term" value="P:gluconeogenesis"/>
    <property type="evidence" value="ECO:0007669"/>
    <property type="project" value="UniProtKB-KW"/>
</dbReference>
<evidence type="ECO:0000256" key="3">
    <source>
        <dbReference type="ARBA" id="ARBA00005796"/>
    </source>
</evidence>
<dbReference type="InterPro" id="IPR008210">
    <property type="entry name" value="PEP_carboxykinase_N"/>
</dbReference>
<evidence type="ECO:0000256" key="13">
    <source>
        <dbReference type="ARBA" id="ARBA00072283"/>
    </source>
</evidence>
<sequence>MNKDLQQWVESCAAHAKPDEIVWCDGSEAEIDGIIGRGVEEGTFTLMNEKSYPNCYYHRSNPTDVARVEHLTFICSKEQVDAGPTNNWMSPSDAKAKVWPLFEGAMKGRTMYVVPYVMGPLGSPISKVGIEITDSRYVVANMRIMTRMGKAALEQLGDSTDYCKGFHSLGDLDPERRYIMHFPEERTIWSVGSGYGGNALLGKKCYALRIASVMARDQGWLAEHMLIVGIQNPAGETRYIAAAFPSACGKTNLAMLVPPASMPGWKVWTVGDDIAWMKFGEDGRLYAINPENGFFGVAPGTSMKTNPNAFLSVQKNSIFTNVGLSSEREPWWEGMGTEPPAGLTDWKGNPYDPKSGEKAAHPNSRFTAPAAQCPVISPEWENPKGVPISAILFGGRRAGTNPLVFEAFGWEHGVFVGASVGSETTAAATGKVGVVRRDPMAMLPFCGYNMADYFRHW</sequence>
<dbReference type="Gene3D" id="3.90.228.20">
    <property type="match status" value="2"/>
</dbReference>
<evidence type="ECO:0000259" key="16">
    <source>
        <dbReference type="Pfam" id="PF17297"/>
    </source>
</evidence>
<dbReference type="GO" id="GO:0005525">
    <property type="term" value="F:GTP binding"/>
    <property type="evidence" value="ECO:0007669"/>
    <property type="project" value="UniProtKB-KW"/>
</dbReference>
<keyword evidence="11" id="KW-0464">Manganese</keyword>
<evidence type="ECO:0000256" key="2">
    <source>
        <dbReference type="ARBA" id="ARBA00004742"/>
    </source>
</evidence>
<keyword evidence="7" id="KW-0479">Metal-binding</keyword>
<dbReference type="FunFam" id="3.40.449.10:FF:000005">
    <property type="entry name" value="Phosphoenolpyruvate carboxykinase [GTP]"/>
    <property type="match status" value="1"/>
</dbReference>
<evidence type="ECO:0000313" key="18">
    <source>
        <dbReference type="Proteomes" id="UP000697710"/>
    </source>
</evidence>
<reference evidence="17" key="1">
    <citation type="submission" date="2020-04" db="EMBL/GenBank/DDBJ databases">
        <authorList>
            <person name="Zhang T."/>
        </authorList>
    </citation>
    <scope>NUCLEOTIDE SEQUENCE</scope>
    <source>
        <strain evidence="17">HKST-UBA01</strain>
    </source>
</reference>
<comment type="subunit">
    <text evidence="4">Monomer.</text>
</comment>
<evidence type="ECO:0000256" key="9">
    <source>
        <dbReference type="ARBA" id="ARBA00022793"/>
    </source>
</evidence>
<dbReference type="GO" id="GO:0042594">
    <property type="term" value="P:response to starvation"/>
    <property type="evidence" value="ECO:0007669"/>
    <property type="project" value="TreeGrafter"/>
</dbReference>
<evidence type="ECO:0000256" key="10">
    <source>
        <dbReference type="ARBA" id="ARBA00023134"/>
    </source>
</evidence>
<dbReference type="InterPro" id="IPR035077">
    <property type="entry name" value="PEP_carboxykinase_GTP_C"/>
</dbReference>
<evidence type="ECO:0000256" key="12">
    <source>
        <dbReference type="ARBA" id="ARBA00023239"/>
    </source>
</evidence>
<protein>
    <recommendedName>
        <fullName evidence="13">Phosphoenolpyruvate carboxykinase [GTP]</fullName>
        <ecNumber evidence="5">4.1.1.32</ecNumber>
    </recommendedName>
</protein>
<dbReference type="GO" id="GO:0006107">
    <property type="term" value="P:oxaloacetate metabolic process"/>
    <property type="evidence" value="ECO:0007669"/>
    <property type="project" value="TreeGrafter"/>
</dbReference>
<dbReference type="InterPro" id="IPR035078">
    <property type="entry name" value="PEP_carboxykinase_GTP_N"/>
</dbReference>
<evidence type="ECO:0000259" key="15">
    <source>
        <dbReference type="Pfam" id="PF00821"/>
    </source>
</evidence>
<feature type="domain" description="Phosphoenolpyruvate carboxykinase GTP-utilising N-terminal" evidence="16">
    <location>
        <begin position="7"/>
        <end position="216"/>
    </location>
</feature>
<dbReference type="InterPro" id="IPR008209">
    <property type="entry name" value="PEP_carboxykinase_GTP"/>
</dbReference>
<dbReference type="CDD" id="cd00819">
    <property type="entry name" value="PEPCK_GTP"/>
    <property type="match status" value="1"/>
</dbReference>
<dbReference type="Gene3D" id="3.40.449.10">
    <property type="entry name" value="Phosphoenolpyruvate Carboxykinase, domain 1"/>
    <property type="match status" value="1"/>
</dbReference>